<dbReference type="InterPro" id="IPR011050">
    <property type="entry name" value="Pectin_lyase_fold/virulence"/>
</dbReference>
<dbReference type="SUPFAM" id="SSF51126">
    <property type="entry name" value="Pectin lyase-like"/>
    <property type="match status" value="1"/>
</dbReference>
<gene>
    <name evidence="5" type="ORF">Dsin_026975</name>
</gene>
<proteinExistence type="predicted"/>
<keyword evidence="3" id="KW-0961">Cell wall biogenesis/degradation</keyword>
<comment type="caution">
    <text evidence="5">The sequence shown here is derived from an EMBL/GenBank/DDBJ whole genome shotgun (WGS) entry which is preliminary data.</text>
</comment>
<dbReference type="AlphaFoldDB" id="A0AAD9ZYM5"/>
<comment type="subcellular location">
    <subcellularLocation>
        <location evidence="1">Secreted</location>
    </subcellularLocation>
</comment>
<evidence type="ECO:0000256" key="1">
    <source>
        <dbReference type="ARBA" id="ARBA00004613"/>
    </source>
</evidence>
<keyword evidence="2" id="KW-0964">Secreted</keyword>
<reference evidence="5" key="1">
    <citation type="journal article" date="2023" name="Plant J.">
        <title>Genome sequences and population genomics provide insights into the demographic history, inbreeding, and mutation load of two 'living fossil' tree species of Dipteronia.</title>
        <authorList>
            <person name="Feng Y."/>
            <person name="Comes H.P."/>
            <person name="Chen J."/>
            <person name="Zhu S."/>
            <person name="Lu R."/>
            <person name="Zhang X."/>
            <person name="Li P."/>
            <person name="Qiu J."/>
            <person name="Olsen K.M."/>
            <person name="Qiu Y."/>
        </authorList>
    </citation>
    <scope>NUCLEOTIDE SEQUENCE</scope>
    <source>
        <strain evidence="5">NBL</strain>
    </source>
</reference>
<dbReference type="GO" id="GO:0071555">
    <property type="term" value="P:cell wall organization"/>
    <property type="evidence" value="ECO:0007669"/>
    <property type="project" value="UniProtKB-KW"/>
</dbReference>
<evidence type="ECO:0000313" key="6">
    <source>
        <dbReference type="Proteomes" id="UP001281410"/>
    </source>
</evidence>
<keyword evidence="6" id="KW-1185">Reference proteome</keyword>
<dbReference type="EMBL" id="JANJYJ010000008">
    <property type="protein sequence ID" value="KAK3195665.1"/>
    <property type="molecule type" value="Genomic_DNA"/>
</dbReference>
<protein>
    <submittedName>
        <fullName evidence="5">Uncharacterized protein</fullName>
    </submittedName>
</protein>
<dbReference type="Proteomes" id="UP001281410">
    <property type="component" value="Unassembled WGS sequence"/>
</dbReference>
<evidence type="ECO:0000313" key="5">
    <source>
        <dbReference type="EMBL" id="KAK3195665.1"/>
    </source>
</evidence>
<dbReference type="PANTHER" id="PTHR31375">
    <property type="match status" value="1"/>
</dbReference>
<feature type="compositionally biased region" description="Polar residues" evidence="4">
    <location>
        <begin position="40"/>
        <end position="54"/>
    </location>
</feature>
<evidence type="ECO:0000256" key="2">
    <source>
        <dbReference type="ARBA" id="ARBA00022525"/>
    </source>
</evidence>
<dbReference type="GO" id="GO:0005576">
    <property type="term" value="C:extracellular region"/>
    <property type="evidence" value="ECO:0007669"/>
    <property type="project" value="UniProtKB-SubCell"/>
</dbReference>
<name>A0AAD9ZYM5_9ROSI</name>
<organism evidence="5 6">
    <name type="scientific">Dipteronia sinensis</name>
    <dbReference type="NCBI Taxonomy" id="43782"/>
    <lineage>
        <taxon>Eukaryota</taxon>
        <taxon>Viridiplantae</taxon>
        <taxon>Streptophyta</taxon>
        <taxon>Embryophyta</taxon>
        <taxon>Tracheophyta</taxon>
        <taxon>Spermatophyta</taxon>
        <taxon>Magnoliopsida</taxon>
        <taxon>eudicotyledons</taxon>
        <taxon>Gunneridae</taxon>
        <taxon>Pentapetalae</taxon>
        <taxon>rosids</taxon>
        <taxon>malvids</taxon>
        <taxon>Sapindales</taxon>
        <taxon>Sapindaceae</taxon>
        <taxon>Hippocastanoideae</taxon>
        <taxon>Acereae</taxon>
        <taxon>Dipteronia</taxon>
    </lineage>
</organism>
<evidence type="ECO:0000256" key="3">
    <source>
        <dbReference type="ARBA" id="ARBA00023316"/>
    </source>
</evidence>
<accession>A0AAD9ZYM5</accession>
<sequence length="103" mass="11482">MGVLMSPVTGITIQISEQSQCHLKFDICIGVMVHDMNPGDNPNTDGIHLQNSKDPNTDGIHLQNSKDVIRSSTLAFGQDLILTRPRPVESKFEVIWLNQDKKL</sequence>
<feature type="region of interest" description="Disordered" evidence="4">
    <location>
        <begin position="39"/>
        <end position="59"/>
    </location>
</feature>
<evidence type="ECO:0000256" key="4">
    <source>
        <dbReference type="SAM" id="MobiDB-lite"/>
    </source>
</evidence>